<dbReference type="InterPro" id="IPR007219">
    <property type="entry name" value="XnlR_reg_dom"/>
</dbReference>
<dbReference type="GO" id="GO:0006351">
    <property type="term" value="P:DNA-templated transcription"/>
    <property type="evidence" value="ECO:0007669"/>
    <property type="project" value="InterPro"/>
</dbReference>
<feature type="domain" description="C2H2-type" evidence="11">
    <location>
        <begin position="30"/>
        <end position="57"/>
    </location>
</feature>
<name>A0A438NGS5_EXOME</name>
<feature type="domain" description="Zn(2)-C6 fungal-type" evidence="10">
    <location>
        <begin position="82"/>
        <end position="111"/>
    </location>
</feature>
<dbReference type="SMART" id="SM00355">
    <property type="entry name" value="ZnF_C2H2"/>
    <property type="match status" value="2"/>
</dbReference>
<dbReference type="GO" id="GO:0008270">
    <property type="term" value="F:zinc ion binding"/>
    <property type="evidence" value="ECO:0007669"/>
    <property type="project" value="UniProtKB-KW"/>
</dbReference>
<keyword evidence="3" id="KW-0862">Zinc</keyword>
<organism evidence="12 13">
    <name type="scientific">Exophiala mesophila</name>
    <name type="common">Black yeast-like fungus</name>
    <dbReference type="NCBI Taxonomy" id="212818"/>
    <lineage>
        <taxon>Eukaryota</taxon>
        <taxon>Fungi</taxon>
        <taxon>Dikarya</taxon>
        <taxon>Ascomycota</taxon>
        <taxon>Pezizomycotina</taxon>
        <taxon>Eurotiomycetes</taxon>
        <taxon>Chaetothyriomycetidae</taxon>
        <taxon>Chaetothyriales</taxon>
        <taxon>Herpotrichiellaceae</taxon>
        <taxon>Exophiala</taxon>
    </lineage>
</organism>
<dbReference type="Proteomes" id="UP000288859">
    <property type="component" value="Unassembled WGS sequence"/>
</dbReference>
<dbReference type="EMBL" id="NAJM01000003">
    <property type="protein sequence ID" value="RVX74930.1"/>
    <property type="molecule type" value="Genomic_DNA"/>
</dbReference>
<keyword evidence="4" id="KW-0805">Transcription regulation</keyword>
<dbReference type="GO" id="GO:0003677">
    <property type="term" value="F:DNA binding"/>
    <property type="evidence" value="ECO:0007669"/>
    <property type="project" value="UniProtKB-KW"/>
</dbReference>
<dbReference type="InterPro" id="IPR013087">
    <property type="entry name" value="Znf_C2H2_type"/>
</dbReference>
<dbReference type="InterPro" id="IPR036236">
    <property type="entry name" value="Znf_C2H2_sf"/>
</dbReference>
<evidence type="ECO:0000256" key="3">
    <source>
        <dbReference type="ARBA" id="ARBA00022833"/>
    </source>
</evidence>
<evidence type="ECO:0000313" key="13">
    <source>
        <dbReference type="Proteomes" id="UP000288859"/>
    </source>
</evidence>
<evidence type="ECO:0000256" key="1">
    <source>
        <dbReference type="ARBA" id="ARBA00022723"/>
    </source>
</evidence>
<dbReference type="InterPro" id="IPR001138">
    <property type="entry name" value="Zn2Cys6_DnaBD"/>
</dbReference>
<dbReference type="FunFam" id="3.30.160.60:FF:002343">
    <property type="entry name" value="Zinc finger protein 33A"/>
    <property type="match status" value="1"/>
</dbReference>
<evidence type="ECO:0000256" key="4">
    <source>
        <dbReference type="ARBA" id="ARBA00023015"/>
    </source>
</evidence>
<evidence type="ECO:0000256" key="6">
    <source>
        <dbReference type="ARBA" id="ARBA00023163"/>
    </source>
</evidence>
<dbReference type="PANTHER" id="PTHR47660">
    <property type="entry name" value="TRANSCRIPTION FACTOR WITH C2H2 AND ZN(2)-CYS(6) DNA BINDING DOMAIN (EUROFUNG)-RELATED-RELATED"/>
    <property type="match status" value="1"/>
</dbReference>
<dbReference type="PANTHER" id="PTHR47660:SF2">
    <property type="entry name" value="TRANSCRIPTION FACTOR WITH C2H2 AND ZN(2)-CYS(6) DNA BINDING DOMAIN (EUROFUNG)"/>
    <property type="match status" value="1"/>
</dbReference>
<evidence type="ECO:0000256" key="2">
    <source>
        <dbReference type="ARBA" id="ARBA00022771"/>
    </source>
</evidence>
<dbReference type="CDD" id="cd00067">
    <property type="entry name" value="GAL4"/>
    <property type="match status" value="1"/>
</dbReference>
<keyword evidence="1" id="KW-0479">Metal-binding</keyword>
<comment type="caution">
    <text evidence="12">The sequence shown here is derived from an EMBL/GenBank/DDBJ whole genome shotgun (WGS) entry which is preliminary data.</text>
</comment>
<evidence type="ECO:0000256" key="8">
    <source>
        <dbReference type="PROSITE-ProRule" id="PRU00042"/>
    </source>
</evidence>
<dbReference type="Pfam" id="PF00096">
    <property type="entry name" value="zf-C2H2"/>
    <property type="match status" value="1"/>
</dbReference>
<keyword evidence="2 8" id="KW-0863">Zinc-finger</keyword>
<evidence type="ECO:0000256" key="5">
    <source>
        <dbReference type="ARBA" id="ARBA00023125"/>
    </source>
</evidence>
<dbReference type="PROSITE" id="PS00028">
    <property type="entry name" value="ZINC_FINGER_C2H2_1"/>
    <property type="match status" value="2"/>
</dbReference>
<dbReference type="AlphaFoldDB" id="A0A438NGS5"/>
<dbReference type="SUPFAM" id="SSF57667">
    <property type="entry name" value="beta-beta-alpha zinc fingers"/>
    <property type="match status" value="1"/>
</dbReference>
<proteinExistence type="predicted"/>
<dbReference type="PROSITE" id="PS00463">
    <property type="entry name" value="ZN2_CY6_FUNGAL_1"/>
    <property type="match status" value="1"/>
</dbReference>
<feature type="domain" description="C2H2-type" evidence="11">
    <location>
        <begin position="2"/>
        <end position="29"/>
    </location>
</feature>
<dbReference type="Gene3D" id="4.10.240.10">
    <property type="entry name" value="Zn(2)-C6 fungal-type DNA-binding domain"/>
    <property type="match status" value="1"/>
</dbReference>
<sequence>MYQCGFCKAEYGRADHLVRHVRGHTKQRPFTCPLCGKSFARQDLLKRHVSTHSGEYGPGSSAEATMQAQLKQYSQSHRVHQACRSCAAKKLKCTDQKPCKRCRERGLDCDYEHTSVASPIQVHDGRQEAVPDLQRAEQSSMIIVAPPHIPPPPPPLDHTFDQDSDLDLLQSHADAEPNDHSTVDIQPPDSMSPQSDMMQDILGATLTLPDFGNFIEMDPDPLLDDIDFSFLNHNTVINMDQASPPHLPLSSVSETSPTSTTTGVGAEAYRRSQVHRGWEPATGENHELEHQNLILAHNVRTESFRASSGTWCAVKKPLSLSMRDRILAMILRTASAQATERTVASFPSAQVLGDLIHLALVRLQELPASSLIHLPSFDLDQQRPELLASLIAYGSISSPSPAVRKFGYAIQETVRIAINQLVEQQHATLREQDVCQAFYLQLYMAYYSGISRKIEMAEGISMLGATVLRRGKMLRAKQYLPPVEFLNLPGLSLHQKWVKWIDQESRKRLVYFAFTVDAHVSASRNINILFPYSELDTPLPTAQRLWEADSADKWYEILQHDLELQQQQPLSLSAILRRRPCLIPQHKSVADMTWTALGFFAGFWALVQEYQQMTTVLPLVNSFNDFVLNSRYSELSTILDQFRIELADFKDLRPEILIIQEFMGLHLNVAFYELSNYAGIGTEEEARQAVSYVEKWFESSQSRAALWHAGQIFRATRLVSMGSLTDIYVIALYHAAMTLWVWGILSRAQDIAPSVDLQRLALDGDESPAVSRFVKGSRMWPGLTGMTGQFLSLCDLPAAPDLANDIIMANWAMEPLPLTAEEVSRLMQGISRILRQRFKAVK</sequence>
<keyword evidence="7" id="KW-0539">Nucleus</keyword>
<evidence type="ECO:0000256" key="7">
    <source>
        <dbReference type="ARBA" id="ARBA00023242"/>
    </source>
</evidence>
<keyword evidence="6" id="KW-0804">Transcription</keyword>
<keyword evidence="5" id="KW-0238">DNA-binding</keyword>
<dbReference type="InterPro" id="IPR036864">
    <property type="entry name" value="Zn2-C6_fun-type_DNA-bd_sf"/>
</dbReference>
<evidence type="ECO:0000259" key="11">
    <source>
        <dbReference type="PROSITE" id="PS50157"/>
    </source>
</evidence>
<evidence type="ECO:0000256" key="9">
    <source>
        <dbReference type="SAM" id="MobiDB-lite"/>
    </source>
</evidence>
<reference evidence="12 13" key="1">
    <citation type="submission" date="2017-03" db="EMBL/GenBank/DDBJ databases">
        <title>Genomes of endolithic fungi from Antarctica.</title>
        <authorList>
            <person name="Coleine C."/>
            <person name="Masonjones S."/>
            <person name="Stajich J.E."/>
        </authorList>
    </citation>
    <scope>NUCLEOTIDE SEQUENCE [LARGE SCALE GENOMIC DNA]</scope>
    <source>
        <strain evidence="12 13">CCFEE 6314</strain>
    </source>
</reference>
<dbReference type="PROSITE" id="PS50048">
    <property type="entry name" value="ZN2_CY6_FUNGAL_2"/>
    <property type="match status" value="1"/>
</dbReference>
<dbReference type="Pfam" id="PF00172">
    <property type="entry name" value="Zn_clus"/>
    <property type="match status" value="1"/>
</dbReference>
<dbReference type="Gene3D" id="3.30.160.60">
    <property type="entry name" value="Classic Zinc Finger"/>
    <property type="match status" value="1"/>
</dbReference>
<accession>A0A438NGS5</accession>
<dbReference type="VEuPathDB" id="FungiDB:PV10_05366"/>
<dbReference type="GO" id="GO:0000981">
    <property type="term" value="F:DNA-binding transcription factor activity, RNA polymerase II-specific"/>
    <property type="evidence" value="ECO:0007669"/>
    <property type="project" value="InterPro"/>
</dbReference>
<dbReference type="VEuPathDB" id="FungiDB:PV10_06319"/>
<gene>
    <name evidence="12" type="ORF">B0A52_01207</name>
</gene>
<evidence type="ECO:0000313" key="12">
    <source>
        <dbReference type="EMBL" id="RVX74930.1"/>
    </source>
</evidence>
<dbReference type="PROSITE" id="PS50157">
    <property type="entry name" value="ZINC_FINGER_C2H2_2"/>
    <property type="match status" value="2"/>
</dbReference>
<dbReference type="SUPFAM" id="SSF57701">
    <property type="entry name" value="Zn2/Cys6 DNA-binding domain"/>
    <property type="match status" value="1"/>
</dbReference>
<dbReference type="OrthoDB" id="40579at2759"/>
<dbReference type="Pfam" id="PF04082">
    <property type="entry name" value="Fungal_trans"/>
    <property type="match status" value="1"/>
</dbReference>
<evidence type="ECO:0000259" key="10">
    <source>
        <dbReference type="PROSITE" id="PS50048"/>
    </source>
</evidence>
<dbReference type="SMART" id="SM00066">
    <property type="entry name" value="GAL4"/>
    <property type="match status" value="1"/>
</dbReference>
<feature type="region of interest" description="Disordered" evidence="9">
    <location>
        <begin position="175"/>
        <end position="194"/>
    </location>
</feature>
<protein>
    <submittedName>
        <fullName evidence="12">Uncharacterized protein</fullName>
    </submittedName>
</protein>